<accession>A0A3A6QSS2</accession>
<evidence type="ECO:0008006" key="3">
    <source>
        <dbReference type="Google" id="ProtNLM"/>
    </source>
</evidence>
<protein>
    <recommendedName>
        <fullName evidence="3">SH3 domain-containing protein</fullName>
    </recommendedName>
</protein>
<dbReference type="Proteomes" id="UP000273252">
    <property type="component" value="Unassembled WGS sequence"/>
</dbReference>
<dbReference type="PROSITE" id="PS51257">
    <property type="entry name" value="PROKAR_LIPOPROTEIN"/>
    <property type="match status" value="1"/>
</dbReference>
<dbReference type="EMBL" id="QVMU01000008">
    <property type="protein sequence ID" value="RJX71386.1"/>
    <property type="molecule type" value="Genomic_DNA"/>
</dbReference>
<dbReference type="AlphaFoldDB" id="A0A3A6QSS2"/>
<name>A0A3A6QSS2_9VIBR</name>
<comment type="caution">
    <text evidence="1">The sequence shown here is derived from an EMBL/GenBank/DDBJ whole genome shotgun (WGS) entry which is preliminary data.</text>
</comment>
<gene>
    <name evidence="1" type="ORF">DZ860_10600</name>
</gene>
<keyword evidence="2" id="KW-1185">Reference proteome</keyword>
<reference evidence="1 2" key="1">
    <citation type="submission" date="2018-08" db="EMBL/GenBank/DDBJ databases">
        <title>Vibrio isolated from the Eastern China Marginal Seas.</title>
        <authorList>
            <person name="Li Y."/>
        </authorList>
    </citation>
    <scope>NUCLEOTIDE SEQUENCE [LARGE SCALE GENOMIC DNA]</scope>
    <source>
        <strain evidence="1 2">BEI233</strain>
    </source>
</reference>
<dbReference type="RefSeq" id="WP_120031039.1">
    <property type="nucleotide sequence ID" value="NZ_QVMU01000008.1"/>
</dbReference>
<sequence>MKKTLMLVLLVLGLACAAGGYYIFYLKPMQDAEEAAMQAKNKVAPVAPAPQVSMPISPSKDVKPVTDYYVSSERLGVREAPDSDAFVETIVYRGDKLYVLEKKEGWGRISPYYVYKEGGPEVAEWVPMDALLEVPPTITKQERLETVSSYIEGSDDFKQHFEMFIKTTDSLLKDGTCVPPDFEELKGWVRSRTYSEQAVYFVYCGGLKQANKIYLNVENGEIFYR</sequence>
<dbReference type="OrthoDB" id="74312at2"/>
<organism evidence="1 2">
    <name type="scientific">Vibrio sinensis</name>
    <dbReference type="NCBI Taxonomy" id="2302434"/>
    <lineage>
        <taxon>Bacteria</taxon>
        <taxon>Pseudomonadati</taxon>
        <taxon>Pseudomonadota</taxon>
        <taxon>Gammaproteobacteria</taxon>
        <taxon>Vibrionales</taxon>
        <taxon>Vibrionaceae</taxon>
        <taxon>Vibrio</taxon>
    </lineage>
</organism>
<evidence type="ECO:0000313" key="1">
    <source>
        <dbReference type="EMBL" id="RJX71386.1"/>
    </source>
</evidence>
<evidence type="ECO:0000313" key="2">
    <source>
        <dbReference type="Proteomes" id="UP000273252"/>
    </source>
</evidence>
<proteinExistence type="predicted"/>